<accession>A0A3S1B5D3</accession>
<reference evidence="1" key="2">
    <citation type="journal article" date="2019" name="Genome Biol. Evol.">
        <title>Day and night: Metabolic profiles and evolutionary relationships of six axenic non-marine cyanobacteria.</title>
        <authorList>
            <person name="Will S.E."/>
            <person name="Henke P."/>
            <person name="Boedeker C."/>
            <person name="Huang S."/>
            <person name="Brinkmann H."/>
            <person name="Rohde M."/>
            <person name="Jarek M."/>
            <person name="Friedl T."/>
            <person name="Seufert S."/>
            <person name="Schumacher M."/>
            <person name="Overmann J."/>
            <person name="Neumann-Schaal M."/>
            <person name="Petersen J."/>
        </authorList>
    </citation>
    <scope>NUCLEOTIDE SEQUENCE [LARGE SCALE GENOMIC DNA]</scope>
    <source>
        <strain evidence="1">PCC 7102</strain>
    </source>
</reference>
<organism evidence="1 2">
    <name type="scientific">Dulcicalothrix desertica PCC 7102</name>
    <dbReference type="NCBI Taxonomy" id="232991"/>
    <lineage>
        <taxon>Bacteria</taxon>
        <taxon>Bacillati</taxon>
        <taxon>Cyanobacteriota</taxon>
        <taxon>Cyanophyceae</taxon>
        <taxon>Nostocales</taxon>
        <taxon>Calotrichaceae</taxon>
        <taxon>Dulcicalothrix</taxon>
    </lineage>
</organism>
<proteinExistence type="predicted"/>
<sequence length="244" mass="28378">MLNINYRLLLIILPLIITSTITSESFTEIKSVQSFAQTRASNLISIWPRRPPRKPKTSRGSICSISPPYGTYIVWHNRPLFLWKYSGADKQVKIVLREYEGNQDTVWEQPVTLSTQKLLYSKNTPLEAGKFYQWRLVNAENNLNKITDWQTIQIMPSSEREKIQSDLQALEQNLKINKAPSEEIALRKAAYFSNYQIKHQNSEPTNLWSDVLQLLHEINNPSAEYTELLKKYTDNFCQQTPTQN</sequence>
<dbReference type="EMBL" id="RSCL01000009">
    <property type="protein sequence ID" value="RUT05163.1"/>
    <property type="molecule type" value="Genomic_DNA"/>
</dbReference>
<dbReference type="AlphaFoldDB" id="A0A3S1B5D3"/>
<keyword evidence="2" id="KW-1185">Reference proteome</keyword>
<protein>
    <recommendedName>
        <fullName evidence="3">DUF928 domain-containing protein</fullName>
    </recommendedName>
</protein>
<name>A0A3S1B5D3_9CYAN</name>
<dbReference type="OrthoDB" id="468489at2"/>
<evidence type="ECO:0008006" key="3">
    <source>
        <dbReference type="Google" id="ProtNLM"/>
    </source>
</evidence>
<reference evidence="1" key="1">
    <citation type="submission" date="2018-12" db="EMBL/GenBank/DDBJ databases">
        <authorList>
            <person name="Will S."/>
            <person name="Neumann-Schaal M."/>
            <person name="Henke P."/>
        </authorList>
    </citation>
    <scope>NUCLEOTIDE SEQUENCE</scope>
    <source>
        <strain evidence="1">PCC 7102</strain>
    </source>
</reference>
<evidence type="ECO:0000313" key="2">
    <source>
        <dbReference type="Proteomes" id="UP000271624"/>
    </source>
</evidence>
<dbReference type="Proteomes" id="UP000271624">
    <property type="component" value="Unassembled WGS sequence"/>
</dbReference>
<gene>
    <name evidence="1" type="ORF">DSM106972_039840</name>
</gene>
<evidence type="ECO:0000313" key="1">
    <source>
        <dbReference type="EMBL" id="RUT05163.1"/>
    </source>
</evidence>
<dbReference type="RefSeq" id="WP_127082410.1">
    <property type="nucleotide sequence ID" value="NZ_RSCL01000009.1"/>
</dbReference>
<comment type="caution">
    <text evidence="1">The sequence shown here is derived from an EMBL/GenBank/DDBJ whole genome shotgun (WGS) entry which is preliminary data.</text>
</comment>